<keyword evidence="4" id="KW-1185">Reference proteome</keyword>
<dbReference type="AlphaFoldDB" id="A0A2T7UC69"/>
<dbReference type="InterPro" id="IPR052516">
    <property type="entry name" value="N-heterocyclic_Hydroxylase"/>
</dbReference>
<dbReference type="GO" id="GO:0016491">
    <property type="term" value="F:oxidoreductase activity"/>
    <property type="evidence" value="ECO:0007669"/>
    <property type="project" value="InterPro"/>
</dbReference>
<dbReference type="Proteomes" id="UP000037507">
    <property type="component" value="Unassembled WGS sequence"/>
</dbReference>
<dbReference type="InterPro" id="IPR037165">
    <property type="entry name" value="AldOxase/xan_DH_Mopterin-bd_sf"/>
</dbReference>
<dbReference type="STRING" id="1293045.H663_11090"/>
<evidence type="ECO:0000313" key="4">
    <source>
        <dbReference type="Proteomes" id="UP000037507"/>
    </source>
</evidence>
<dbReference type="SUPFAM" id="SSF56003">
    <property type="entry name" value="Molybdenum cofactor-binding domain"/>
    <property type="match status" value="2"/>
</dbReference>
<accession>A0A2T7UC69</accession>
<dbReference type="RefSeq" id="WP_053172985.1">
    <property type="nucleotide sequence ID" value="NZ_LFYT02000016.1"/>
</dbReference>
<dbReference type="InterPro" id="IPR000674">
    <property type="entry name" value="Ald_Oxase/Xan_DH_a/b"/>
</dbReference>
<dbReference type="PANTHER" id="PTHR47495">
    <property type="entry name" value="ALDEHYDE DEHYDROGENASE"/>
    <property type="match status" value="1"/>
</dbReference>
<sequence>MSTPDLTSGMDRRHFLKISSTAAAGLSVGFFVPQSAQAANTPQLNVWVEIEPNDTIVIRYARAEMGQGSMTSAPMMIAEELEADWKKVRVEYATAHENLRTKRAYGDMASVGSRTIRNSQEYLRKAGATGREMLIAAAAQQWGVPASECKAALSKVTHVPSKRTLSYGKLAAAAAKLEAPKDVKLKDPKDWTLIGKSIPRVDIPDIVTGRVKYGIDAQVPGMLHAAIAACPVFNGTVKSMDASKVENRRGIVKVLNLGTFVAVVADNWWRAKEALRDVAVDWDVGEHGTLSSAAIMAHFKAGMDQPELAVARNDGNTADALSKSAKVIEAEYFTPYLAHATMEPMVCTAWLQGDQLDVWCSTQNPESTLAVAAATAGVPQANVKVHPMQLGGGLGRKSPQDFTRQAVTIAKAMPGKPIKMLWSREEEIQHGLYRPASLMRFKAGLSATGKAEALHIRVSAPSILATLLKLPLPKGVDGQAVACFNDHPYDIPNTLVDYAQRNTNVPVGFWRTVGHSQNPFGRECFIDEMAQAAAQDPVAYRLAMLPNNEKANRDRAILLAVTKAAGWDKKPAPGVFRGVAATDGYGSWTACVCDVSINAKNEVKIHRIVIGIDPGYAVNPDNIVAQFQGSVVHGLTAIFWGENTIKDGRVEQSNFHDYRMMRLNEMPKVDVVIAPTGGFWGGVGEPAQAPLAPAVANAISAALGKRIRSLPLKNHGLTLARA</sequence>
<comment type="caution">
    <text evidence="3">The sequence shown here is derived from an EMBL/GenBank/DDBJ whole genome shotgun (WGS) entry which is preliminary data.</text>
</comment>
<reference evidence="3" key="1">
    <citation type="submission" date="2017-04" db="EMBL/GenBank/DDBJ databases">
        <title>Unexpected and diverse lifestyles within the genus Limnohabitans.</title>
        <authorList>
            <person name="Kasalicky V."/>
            <person name="Mehrshad M."/>
            <person name="Andrei S.-A."/>
            <person name="Salcher M."/>
            <person name="Kratochvilova H."/>
            <person name="Simek K."/>
            <person name="Ghai R."/>
        </authorList>
    </citation>
    <scope>NUCLEOTIDE SEQUENCE [LARGE SCALE GENOMIC DNA]</scope>
    <source>
        <strain evidence="3">II-D5</strain>
    </source>
</reference>
<gene>
    <name evidence="3" type="ORF">H663_013005</name>
</gene>
<evidence type="ECO:0000259" key="2">
    <source>
        <dbReference type="SMART" id="SM01008"/>
    </source>
</evidence>
<dbReference type="SMART" id="SM01008">
    <property type="entry name" value="Ald_Xan_dh_C"/>
    <property type="match status" value="1"/>
</dbReference>
<dbReference type="PROSITE" id="PS51318">
    <property type="entry name" value="TAT"/>
    <property type="match status" value="1"/>
</dbReference>
<feature type="signal peptide" evidence="1">
    <location>
        <begin position="1"/>
        <end position="38"/>
    </location>
</feature>
<evidence type="ECO:0000256" key="1">
    <source>
        <dbReference type="SAM" id="SignalP"/>
    </source>
</evidence>
<organism evidence="3 4">
    <name type="scientific">Limnohabitans planktonicus II-D5</name>
    <dbReference type="NCBI Taxonomy" id="1293045"/>
    <lineage>
        <taxon>Bacteria</taxon>
        <taxon>Pseudomonadati</taxon>
        <taxon>Pseudomonadota</taxon>
        <taxon>Betaproteobacteria</taxon>
        <taxon>Burkholderiales</taxon>
        <taxon>Comamonadaceae</taxon>
        <taxon>Limnohabitans</taxon>
    </lineage>
</organism>
<dbReference type="Pfam" id="PF20256">
    <property type="entry name" value="MoCoBD_2"/>
    <property type="match status" value="2"/>
</dbReference>
<dbReference type="InterPro" id="IPR012368">
    <property type="entry name" value="OxRdtase_Mopterin-bd_su_IorB"/>
</dbReference>
<dbReference type="Gene3D" id="3.30.365.10">
    <property type="entry name" value="Aldehyde oxidase/xanthine dehydrogenase, molybdopterin binding domain"/>
    <property type="match status" value="4"/>
</dbReference>
<protein>
    <recommendedName>
        <fullName evidence="2">Aldehyde oxidase/xanthine dehydrogenase a/b hammerhead domain-containing protein</fullName>
    </recommendedName>
</protein>
<proteinExistence type="predicted"/>
<dbReference type="InterPro" id="IPR046867">
    <property type="entry name" value="AldOxase/xan_DH_MoCoBD2"/>
</dbReference>
<dbReference type="Gene3D" id="3.90.1170.50">
    <property type="entry name" value="Aldehyde oxidase/xanthine dehydrogenase, a/b hammerhead"/>
    <property type="match status" value="1"/>
</dbReference>
<keyword evidence="1" id="KW-0732">Signal</keyword>
<dbReference type="PIRSF" id="PIRSF036389">
    <property type="entry name" value="IOR_B"/>
    <property type="match status" value="1"/>
</dbReference>
<dbReference type="InterPro" id="IPR008274">
    <property type="entry name" value="AldOxase/xan_DH_MoCoBD1"/>
</dbReference>
<dbReference type="OrthoDB" id="9767994at2"/>
<dbReference type="Pfam" id="PF02738">
    <property type="entry name" value="MoCoBD_1"/>
    <property type="match status" value="1"/>
</dbReference>
<feature type="chain" id="PRO_5015663020" description="Aldehyde oxidase/xanthine dehydrogenase a/b hammerhead domain-containing protein" evidence="1">
    <location>
        <begin position="39"/>
        <end position="722"/>
    </location>
</feature>
<dbReference type="EMBL" id="LFYT02000016">
    <property type="protein sequence ID" value="PVE42286.1"/>
    <property type="molecule type" value="Genomic_DNA"/>
</dbReference>
<name>A0A2T7UC69_9BURK</name>
<dbReference type="InterPro" id="IPR006311">
    <property type="entry name" value="TAT_signal"/>
</dbReference>
<dbReference type="PANTHER" id="PTHR47495:SF2">
    <property type="entry name" value="ALDEHYDE DEHYDROGENASE"/>
    <property type="match status" value="1"/>
</dbReference>
<feature type="domain" description="Aldehyde oxidase/xanthine dehydrogenase a/b hammerhead" evidence="2">
    <location>
        <begin position="208"/>
        <end position="286"/>
    </location>
</feature>
<evidence type="ECO:0000313" key="3">
    <source>
        <dbReference type="EMBL" id="PVE42286.1"/>
    </source>
</evidence>